<dbReference type="SUPFAM" id="SSF111369">
    <property type="entry name" value="HlyD-like secretion proteins"/>
    <property type="match status" value="1"/>
</dbReference>
<evidence type="ECO:0000313" key="6">
    <source>
        <dbReference type="EMBL" id="RGP37549.1"/>
    </source>
</evidence>
<comment type="similarity">
    <text evidence="1">Belongs to the membrane fusion protein (MFP) (TC 8.A.1) family.</text>
</comment>
<keyword evidence="2" id="KW-0175">Coiled coil</keyword>
<evidence type="ECO:0000259" key="4">
    <source>
        <dbReference type="Pfam" id="PF25954"/>
    </source>
</evidence>
<dbReference type="PANTHER" id="PTHR30469:SF15">
    <property type="entry name" value="HLYD FAMILY OF SECRETION PROTEINS"/>
    <property type="match status" value="1"/>
</dbReference>
<feature type="domain" description="CusB-like beta-barrel" evidence="4">
    <location>
        <begin position="243"/>
        <end position="310"/>
    </location>
</feature>
<dbReference type="Pfam" id="PF25954">
    <property type="entry name" value="Beta-barrel_RND_2"/>
    <property type="match status" value="1"/>
</dbReference>
<dbReference type="Gene3D" id="2.40.50.100">
    <property type="match status" value="1"/>
</dbReference>
<dbReference type="NCBIfam" id="TIGR01730">
    <property type="entry name" value="RND_mfp"/>
    <property type="match status" value="1"/>
</dbReference>
<dbReference type="GO" id="GO:1990281">
    <property type="term" value="C:efflux pump complex"/>
    <property type="evidence" value="ECO:0007669"/>
    <property type="project" value="TreeGrafter"/>
</dbReference>
<dbReference type="Pfam" id="PF25989">
    <property type="entry name" value="YknX_C"/>
    <property type="match status" value="1"/>
</dbReference>
<evidence type="ECO:0000313" key="7">
    <source>
        <dbReference type="Proteomes" id="UP000284547"/>
    </source>
</evidence>
<reference evidence="6 7" key="1">
    <citation type="submission" date="2018-08" db="EMBL/GenBank/DDBJ databases">
        <title>Flavobacterium tibetense sp. nov., isolated from a wetland YonghuCo on Tibetan Plateau.</title>
        <authorList>
            <person name="Phurbu D."/>
            <person name="Lu H."/>
            <person name="Xing P."/>
        </authorList>
    </citation>
    <scope>NUCLEOTIDE SEQUENCE [LARGE SCALE GENOMIC DNA]</scope>
    <source>
        <strain evidence="6 7">DJC</strain>
    </source>
</reference>
<dbReference type="Gene3D" id="2.40.420.20">
    <property type="match status" value="1"/>
</dbReference>
<dbReference type="OrthoDB" id="7422354at2"/>
<organism evidence="6 7">
    <name type="scientific">Pseudotabrizicola alkalilacus</name>
    <dbReference type="NCBI Taxonomy" id="2305252"/>
    <lineage>
        <taxon>Bacteria</taxon>
        <taxon>Pseudomonadati</taxon>
        <taxon>Pseudomonadota</taxon>
        <taxon>Alphaproteobacteria</taxon>
        <taxon>Rhodobacterales</taxon>
        <taxon>Paracoccaceae</taxon>
        <taxon>Pseudotabrizicola</taxon>
    </lineage>
</organism>
<sequence length="391" mass="40348">MRPLVYSLSICLAFAQTAPAWAEAAVPVTEAVAAPVAPAITVSTTTSRVLRDRVIASGLIAAIENVQVAPLIEGQPIEALLVDVGDVVEAGQVLAVLSKSTLELQKSQLNASLASARATVAQAEAQMLEARSSADEAQRVNERTAALRKQGTASQAAADTAQSNAISATARVTVAVQSLEAARAQIALVEAQMANIDLQLSRTEVKAPVAGEITARNARVGSIASAAGEPMFTIIRDNALEVLADVAEADVMRLAPGQTAHLRLVGAKTPLKGTLRLVEPTIGTTSRLGRARIAVEDETGVRAGMYVEAEILVAEHDVIAVPVTAVGSGPDGTSVMKVTGDSVQRVAVQTGIRDGGWVEILSGLSAGDQVVTKAGAFVRDGDRINPIPATN</sequence>
<keyword evidence="7" id="KW-1185">Reference proteome</keyword>
<dbReference type="InterPro" id="IPR058792">
    <property type="entry name" value="Beta-barrel_RND_2"/>
</dbReference>
<evidence type="ECO:0000256" key="2">
    <source>
        <dbReference type="SAM" id="Coils"/>
    </source>
</evidence>
<accession>A0A411Z3A8</accession>
<dbReference type="InterPro" id="IPR006143">
    <property type="entry name" value="RND_pump_MFP"/>
</dbReference>
<proteinExistence type="inferred from homology"/>
<name>A0A411Z3A8_9RHOB</name>
<dbReference type="Proteomes" id="UP000284547">
    <property type="component" value="Unassembled WGS sequence"/>
</dbReference>
<feature type="coiled-coil region" evidence="2">
    <location>
        <begin position="106"/>
        <end position="140"/>
    </location>
</feature>
<feature type="chain" id="PRO_5019509166" evidence="3">
    <location>
        <begin position="23"/>
        <end position="391"/>
    </location>
</feature>
<dbReference type="Gene3D" id="2.40.30.170">
    <property type="match status" value="1"/>
</dbReference>
<feature type="signal peptide" evidence="3">
    <location>
        <begin position="1"/>
        <end position="22"/>
    </location>
</feature>
<feature type="domain" description="YknX-like C-terminal permuted SH3-like" evidence="5">
    <location>
        <begin position="318"/>
        <end position="384"/>
    </location>
</feature>
<evidence type="ECO:0000259" key="5">
    <source>
        <dbReference type="Pfam" id="PF25989"/>
    </source>
</evidence>
<dbReference type="RefSeq" id="WP_118151699.1">
    <property type="nucleotide sequence ID" value="NZ_QWEY01000004.1"/>
</dbReference>
<dbReference type="PANTHER" id="PTHR30469">
    <property type="entry name" value="MULTIDRUG RESISTANCE PROTEIN MDTA"/>
    <property type="match status" value="1"/>
</dbReference>
<comment type="caution">
    <text evidence="6">The sequence shown here is derived from an EMBL/GenBank/DDBJ whole genome shotgun (WGS) entry which is preliminary data.</text>
</comment>
<gene>
    <name evidence="6" type="ORF">D1012_10135</name>
</gene>
<evidence type="ECO:0000256" key="1">
    <source>
        <dbReference type="ARBA" id="ARBA00009477"/>
    </source>
</evidence>
<dbReference type="AlphaFoldDB" id="A0A411Z3A8"/>
<protein>
    <submittedName>
        <fullName evidence="6">Efflux RND transporter periplasmic adaptor subunit</fullName>
    </submittedName>
</protein>
<keyword evidence="3" id="KW-0732">Signal</keyword>
<dbReference type="Gene3D" id="1.10.287.470">
    <property type="entry name" value="Helix hairpin bin"/>
    <property type="match status" value="1"/>
</dbReference>
<dbReference type="GO" id="GO:0015562">
    <property type="term" value="F:efflux transmembrane transporter activity"/>
    <property type="evidence" value="ECO:0007669"/>
    <property type="project" value="TreeGrafter"/>
</dbReference>
<dbReference type="EMBL" id="QWEY01000004">
    <property type="protein sequence ID" value="RGP37549.1"/>
    <property type="molecule type" value="Genomic_DNA"/>
</dbReference>
<evidence type="ECO:0000256" key="3">
    <source>
        <dbReference type="SAM" id="SignalP"/>
    </source>
</evidence>
<dbReference type="InterPro" id="IPR058637">
    <property type="entry name" value="YknX-like_C"/>
</dbReference>